<name>A0A1U7GV39_9CYAN</name>
<accession>A0A1U7GV39</accession>
<evidence type="ECO:0000313" key="2">
    <source>
        <dbReference type="Proteomes" id="UP000186391"/>
    </source>
</evidence>
<proteinExistence type="predicted"/>
<keyword evidence="2" id="KW-1185">Reference proteome</keyword>
<reference evidence="1 2" key="1">
    <citation type="submission" date="2016-11" db="EMBL/GenBank/DDBJ databases">
        <title>Draft Genome Sequences of Nine Cyanobacterial Strains from Diverse Habitats.</title>
        <authorList>
            <person name="Zhu T."/>
            <person name="Hou S."/>
            <person name="Lu X."/>
            <person name="Hess W.R."/>
        </authorList>
    </citation>
    <scope>NUCLEOTIDE SEQUENCE [LARGE SCALE GENOMIC DNA]</scope>
    <source>
        <strain evidence="1 2">NIES-592</strain>
    </source>
</reference>
<organism evidence="1 2">
    <name type="scientific">Fischerella major NIES-592</name>
    <dbReference type="NCBI Taxonomy" id="210994"/>
    <lineage>
        <taxon>Bacteria</taxon>
        <taxon>Bacillati</taxon>
        <taxon>Cyanobacteriota</taxon>
        <taxon>Cyanophyceae</taxon>
        <taxon>Nostocales</taxon>
        <taxon>Hapalosiphonaceae</taxon>
        <taxon>Fischerella</taxon>
    </lineage>
</organism>
<gene>
    <name evidence="1" type="ORF">NIES592_20020</name>
</gene>
<sequence length="73" mass="8628">MTGLVFNAFIAHDFGTYKVILNLLKNYAGNYKFKYKYSVLGCSKNSNNFIKITKIYFVLDEQIFLIRKKYINK</sequence>
<evidence type="ECO:0000313" key="1">
    <source>
        <dbReference type="EMBL" id="OKH11976.1"/>
    </source>
</evidence>
<dbReference type="EMBL" id="MRCA01000014">
    <property type="protein sequence ID" value="OKH11976.1"/>
    <property type="molecule type" value="Genomic_DNA"/>
</dbReference>
<comment type="caution">
    <text evidence="1">The sequence shown here is derived from an EMBL/GenBank/DDBJ whole genome shotgun (WGS) entry which is preliminary data.</text>
</comment>
<protein>
    <submittedName>
        <fullName evidence="1">Uncharacterized protein</fullName>
    </submittedName>
</protein>
<dbReference type="AlphaFoldDB" id="A0A1U7GV39"/>
<dbReference type="Proteomes" id="UP000186391">
    <property type="component" value="Unassembled WGS sequence"/>
</dbReference>